<evidence type="ECO:0000256" key="11">
    <source>
        <dbReference type="SAM" id="Phobius"/>
    </source>
</evidence>
<keyword evidence="4 9" id="KW-0812">Transmembrane</keyword>
<dbReference type="InterPro" id="IPR018108">
    <property type="entry name" value="MCP_transmembrane"/>
</dbReference>
<feature type="repeat" description="Solcar" evidence="9">
    <location>
        <begin position="101"/>
        <end position="201"/>
    </location>
</feature>
<keyword evidence="5" id="KW-0677">Repeat</keyword>
<proteinExistence type="inferred from homology"/>
<dbReference type="PANTHER" id="PTHR45624:SF10">
    <property type="entry name" value="SLC (SOLUTE CARRIER) HOMOLOG"/>
    <property type="match status" value="1"/>
</dbReference>
<dbReference type="Gene3D" id="1.50.40.10">
    <property type="entry name" value="Mitochondrial carrier domain"/>
    <property type="match status" value="1"/>
</dbReference>
<accession>A0ABD2XFZ3</accession>
<dbReference type="EMBL" id="JBJJXI010000026">
    <property type="protein sequence ID" value="KAL3404177.1"/>
    <property type="molecule type" value="Genomic_DNA"/>
</dbReference>
<reference evidence="12 13" key="1">
    <citation type="journal article" date="2024" name="bioRxiv">
        <title>A reference genome for Trichogramma kaykai: A tiny desert-dwelling parasitoid wasp with competing sex-ratio distorters.</title>
        <authorList>
            <person name="Culotta J."/>
            <person name="Lindsey A.R."/>
        </authorList>
    </citation>
    <scope>NUCLEOTIDE SEQUENCE [LARGE SCALE GENOMIC DNA]</scope>
    <source>
        <strain evidence="12 13">KSX58</strain>
    </source>
</reference>
<evidence type="ECO:0000313" key="13">
    <source>
        <dbReference type="Proteomes" id="UP001627154"/>
    </source>
</evidence>
<evidence type="ECO:0000256" key="6">
    <source>
        <dbReference type="ARBA" id="ARBA00022989"/>
    </source>
</evidence>
<evidence type="ECO:0000256" key="7">
    <source>
        <dbReference type="ARBA" id="ARBA00023128"/>
    </source>
</evidence>
<organism evidence="12 13">
    <name type="scientific">Trichogramma kaykai</name>
    <dbReference type="NCBI Taxonomy" id="54128"/>
    <lineage>
        <taxon>Eukaryota</taxon>
        <taxon>Metazoa</taxon>
        <taxon>Ecdysozoa</taxon>
        <taxon>Arthropoda</taxon>
        <taxon>Hexapoda</taxon>
        <taxon>Insecta</taxon>
        <taxon>Pterygota</taxon>
        <taxon>Neoptera</taxon>
        <taxon>Endopterygota</taxon>
        <taxon>Hymenoptera</taxon>
        <taxon>Apocrita</taxon>
        <taxon>Proctotrupomorpha</taxon>
        <taxon>Chalcidoidea</taxon>
        <taxon>Trichogrammatidae</taxon>
        <taxon>Trichogramma</taxon>
    </lineage>
</organism>
<sequence length="303" mass="33753">MQESQCHFFAGWSAGFVGTLVGHPMDTIKLYQQMSNVPMSIGQAAIKIMKKDGIRGFYRGMIFPLLGSGYLNSLYFGICDMSMNYLQRSRGHTRIMPTNSGWMQDLFVAGCAAGAVQTLITGPTEFIKIRMQMGKSVIVKKKIGENKYKRTVSMRLTVLDIYRKFGLRAFSTGLVITFWRFIIDGLGGGVYLLAYQMTRHYLSGQLNVAPGIYETIVAGGVAGFTSWIPVVPLDTIKSRIQGDDLKNPFFRGVIHCSWHLYQEAGILGFSKGFSMIIIRSIPVNITILYGYELILKGCKSLSV</sequence>
<protein>
    <submittedName>
        <fullName evidence="12">Uncharacterized protein</fullName>
    </submittedName>
</protein>
<feature type="transmembrane region" description="Helical" evidence="11">
    <location>
        <begin position="212"/>
        <end position="231"/>
    </location>
</feature>
<keyword evidence="3 10" id="KW-0813">Transport</keyword>
<dbReference type="InterPro" id="IPR050567">
    <property type="entry name" value="Mitochondrial_Carrier"/>
</dbReference>
<evidence type="ECO:0000256" key="1">
    <source>
        <dbReference type="ARBA" id="ARBA00004225"/>
    </source>
</evidence>
<comment type="similarity">
    <text evidence="2 10">Belongs to the mitochondrial carrier (TC 2.A.29) family.</text>
</comment>
<name>A0ABD2XFZ3_9HYME</name>
<feature type="transmembrane region" description="Helical" evidence="11">
    <location>
        <begin position="169"/>
        <end position="192"/>
    </location>
</feature>
<evidence type="ECO:0000313" key="12">
    <source>
        <dbReference type="EMBL" id="KAL3404177.1"/>
    </source>
</evidence>
<dbReference type="AlphaFoldDB" id="A0ABD2XFZ3"/>
<keyword evidence="6 11" id="KW-1133">Transmembrane helix</keyword>
<keyword evidence="13" id="KW-1185">Reference proteome</keyword>
<dbReference type="PROSITE" id="PS50920">
    <property type="entry name" value="SOLCAR"/>
    <property type="match status" value="3"/>
</dbReference>
<evidence type="ECO:0000256" key="5">
    <source>
        <dbReference type="ARBA" id="ARBA00022737"/>
    </source>
</evidence>
<dbReference type="InterPro" id="IPR023395">
    <property type="entry name" value="MCP_dom_sf"/>
</dbReference>
<evidence type="ECO:0000256" key="4">
    <source>
        <dbReference type="ARBA" id="ARBA00022692"/>
    </source>
</evidence>
<dbReference type="PANTHER" id="PTHR45624">
    <property type="entry name" value="MITOCHONDRIAL BASIC AMINO ACIDS TRANSPORTER-RELATED"/>
    <property type="match status" value="1"/>
</dbReference>
<dbReference type="Proteomes" id="UP001627154">
    <property type="component" value="Unassembled WGS sequence"/>
</dbReference>
<comment type="caution">
    <text evidence="12">The sequence shown here is derived from an EMBL/GenBank/DDBJ whole genome shotgun (WGS) entry which is preliminary data.</text>
</comment>
<feature type="repeat" description="Solcar" evidence="9">
    <location>
        <begin position="210"/>
        <end position="297"/>
    </location>
</feature>
<dbReference type="Pfam" id="PF00153">
    <property type="entry name" value="Mito_carr"/>
    <property type="match status" value="3"/>
</dbReference>
<gene>
    <name evidence="12" type="ORF">TKK_003157</name>
</gene>
<keyword evidence="8 9" id="KW-0472">Membrane</keyword>
<comment type="subcellular location">
    <subcellularLocation>
        <location evidence="1">Mitochondrion membrane</location>
        <topology evidence="1">Multi-pass membrane protein</topology>
    </subcellularLocation>
</comment>
<evidence type="ECO:0000256" key="2">
    <source>
        <dbReference type="ARBA" id="ARBA00006375"/>
    </source>
</evidence>
<keyword evidence="7" id="KW-0496">Mitochondrion</keyword>
<feature type="transmembrane region" description="Helical" evidence="11">
    <location>
        <begin position="57"/>
        <end position="78"/>
    </location>
</feature>
<feature type="repeat" description="Solcar" evidence="9">
    <location>
        <begin position="2"/>
        <end position="85"/>
    </location>
</feature>
<dbReference type="GO" id="GO:0031966">
    <property type="term" value="C:mitochondrial membrane"/>
    <property type="evidence" value="ECO:0007669"/>
    <property type="project" value="UniProtKB-SubCell"/>
</dbReference>
<evidence type="ECO:0000256" key="9">
    <source>
        <dbReference type="PROSITE-ProRule" id="PRU00282"/>
    </source>
</evidence>
<evidence type="ECO:0000256" key="10">
    <source>
        <dbReference type="RuleBase" id="RU000488"/>
    </source>
</evidence>
<evidence type="ECO:0000256" key="3">
    <source>
        <dbReference type="ARBA" id="ARBA00022448"/>
    </source>
</evidence>
<feature type="transmembrane region" description="Helical" evidence="11">
    <location>
        <begin position="106"/>
        <end position="127"/>
    </location>
</feature>
<evidence type="ECO:0000256" key="8">
    <source>
        <dbReference type="ARBA" id="ARBA00023136"/>
    </source>
</evidence>
<dbReference type="SUPFAM" id="SSF103506">
    <property type="entry name" value="Mitochondrial carrier"/>
    <property type="match status" value="1"/>
</dbReference>